<evidence type="ECO:0000313" key="6">
    <source>
        <dbReference type="Proteomes" id="UP000678499"/>
    </source>
</evidence>
<gene>
    <name evidence="5" type="ORF">NMOB1V02_LOCUS8750</name>
</gene>
<dbReference type="GO" id="GO:0004806">
    <property type="term" value="F:triacylglycerol lipase activity"/>
    <property type="evidence" value="ECO:0007669"/>
    <property type="project" value="TreeGrafter"/>
</dbReference>
<dbReference type="GO" id="GO:0016020">
    <property type="term" value="C:membrane"/>
    <property type="evidence" value="ECO:0007669"/>
    <property type="project" value="TreeGrafter"/>
</dbReference>
<keyword evidence="3" id="KW-1133">Transmembrane helix</keyword>
<reference evidence="5" key="1">
    <citation type="submission" date="2020-11" db="EMBL/GenBank/DDBJ databases">
        <authorList>
            <person name="Tran Van P."/>
        </authorList>
    </citation>
    <scope>NUCLEOTIDE SEQUENCE</scope>
</reference>
<dbReference type="PANTHER" id="PTHR12406">
    <property type="entry name" value="CALCIUM-INDEPENDENT PHOSPHOLIPASE A2 IPLA2 -RELATED"/>
    <property type="match status" value="1"/>
</dbReference>
<comment type="caution">
    <text evidence="2">Lacks conserved residue(s) required for the propagation of feature annotation.</text>
</comment>
<evidence type="ECO:0000256" key="2">
    <source>
        <dbReference type="PROSITE-ProRule" id="PRU01161"/>
    </source>
</evidence>
<name>A0A7R9BV93_9CRUS</name>
<keyword evidence="6" id="KW-1185">Reference proteome</keyword>
<dbReference type="GO" id="GO:0055088">
    <property type="term" value="P:lipid homeostasis"/>
    <property type="evidence" value="ECO:0007669"/>
    <property type="project" value="TreeGrafter"/>
</dbReference>
<dbReference type="GO" id="GO:0019433">
    <property type="term" value="P:triglyceride catabolic process"/>
    <property type="evidence" value="ECO:0007669"/>
    <property type="project" value="TreeGrafter"/>
</dbReference>
<dbReference type="Gene3D" id="3.40.1090.10">
    <property type="entry name" value="Cytosolic phospholipase A2 catalytic domain"/>
    <property type="match status" value="1"/>
</dbReference>
<keyword evidence="1" id="KW-0443">Lipid metabolism</keyword>
<accession>A0A7R9BV93</accession>
<dbReference type="Proteomes" id="UP000678499">
    <property type="component" value="Unassembled WGS sequence"/>
</dbReference>
<dbReference type="PANTHER" id="PTHR12406:SF41">
    <property type="entry name" value="BRUMMER, ISOFORM B-RELATED"/>
    <property type="match status" value="1"/>
</dbReference>
<keyword evidence="3" id="KW-0472">Membrane</keyword>
<evidence type="ECO:0000256" key="3">
    <source>
        <dbReference type="SAM" id="Phobius"/>
    </source>
</evidence>
<proteinExistence type="predicted"/>
<feature type="domain" description="PNPLA" evidence="4">
    <location>
        <begin position="1"/>
        <end position="124"/>
    </location>
</feature>
<dbReference type="InterPro" id="IPR002641">
    <property type="entry name" value="PNPLA_dom"/>
</dbReference>
<dbReference type="InterPro" id="IPR016035">
    <property type="entry name" value="Acyl_Trfase/lysoPLipase"/>
</dbReference>
<protein>
    <recommendedName>
        <fullName evidence="4">PNPLA domain-containing protein</fullName>
    </recommendedName>
</protein>
<dbReference type="PROSITE" id="PS51635">
    <property type="entry name" value="PNPLA"/>
    <property type="match status" value="1"/>
</dbReference>
<dbReference type="AlphaFoldDB" id="A0A7R9BV93"/>
<dbReference type="EMBL" id="OA884652">
    <property type="protein sequence ID" value="CAD7281098.1"/>
    <property type="molecule type" value="Genomic_DNA"/>
</dbReference>
<dbReference type="EMBL" id="CAJPEX010002615">
    <property type="protein sequence ID" value="CAG0921250.1"/>
    <property type="molecule type" value="Genomic_DNA"/>
</dbReference>
<evidence type="ECO:0000259" key="4">
    <source>
        <dbReference type="PROSITE" id="PS51635"/>
    </source>
</evidence>
<feature type="transmembrane region" description="Helical" evidence="3">
    <location>
        <begin position="348"/>
        <end position="367"/>
    </location>
</feature>
<evidence type="ECO:0000313" key="5">
    <source>
        <dbReference type="EMBL" id="CAD7281098.1"/>
    </source>
</evidence>
<dbReference type="GO" id="GO:0005737">
    <property type="term" value="C:cytoplasm"/>
    <property type="evidence" value="ECO:0007669"/>
    <property type="project" value="TreeGrafter"/>
</dbReference>
<dbReference type="OrthoDB" id="197155at2759"/>
<feature type="short sequence motif" description="DGA/G" evidence="2">
    <location>
        <begin position="111"/>
        <end position="113"/>
    </location>
</feature>
<sequence>MRLIWTIGKLTSDVLRVAAQARKKTLGPFSPTFNITKILRSGLEEVLAENAHEIVSGRLHVSMTRICDGQNVIVSHFETREDLIQALLSSSFIPLFSGYLPPSYRGVRSFDGGFSDNLPILDENTITVSPFCGESDICPRDGNTAPMLQFRGVMYMDGGATDNCPRLDENTVMICPFEGNFDICPRDEALKVFAVNLANTSIEVSKQNLYRFARILFPPEPEVLSKMCQQGFDDALQFLQRNRLISCTRCLSVQSTFTLQETVEEHDEYDPDCGECRSQRQAALLDSLPDVVTNTLQEYIDAANKGLMNWIFRHRGAKLISILSLPYLLPLDIAHATFLRFLDLAPTVGSNIAILAGAIAKYLVVLVQKFDMKRRQFNAQFVCQLAITEYAQLEAGCPEKDKAASVRNNYQFGFSFDLNRADGAQQTELPNEQDIVIEMNEKALRDGVAHVDSNSPSIEAPPPSPIEYTGAAAEVEREEAIQKILGMASHQEAVMAFYYRDAEDKVRVTEIFDVTETESEGEAWNNFMHDPAHLWENRESNFTASASERPTSTIDASVGRYDHAFARHDSEYFVEGDLLPSGPFMTGKAF</sequence>
<organism evidence="5">
    <name type="scientific">Notodromas monacha</name>
    <dbReference type="NCBI Taxonomy" id="399045"/>
    <lineage>
        <taxon>Eukaryota</taxon>
        <taxon>Metazoa</taxon>
        <taxon>Ecdysozoa</taxon>
        <taxon>Arthropoda</taxon>
        <taxon>Crustacea</taxon>
        <taxon>Oligostraca</taxon>
        <taxon>Ostracoda</taxon>
        <taxon>Podocopa</taxon>
        <taxon>Podocopida</taxon>
        <taxon>Cypridocopina</taxon>
        <taxon>Cypridoidea</taxon>
        <taxon>Cyprididae</taxon>
        <taxon>Notodromas</taxon>
    </lineage>
</organism>
<dbReference type="GO" id="GO:0005811">
    <property type="term" value="C:lipid droplet"/>
    <property type="evidence" value="ECO:0007669"/>
    <property type="project" value="TreeGrafter"/>
</dbReference>
<dbReference type="SUPFAM" id="SSF52151">
    <property type="entry name" value="FabD/lysophospholipase-like"/>
    <property type="match status" value="1"/>
</dbReference>
<dbReference type="InterPro" id="IPR033562">
    <property type="entry name" value="PLPL"/>
</dbReference>
<dbReference type="Pfam" id="PF01734">
    <property type="entry name" value="Patatin"/>
    <property type="match status" value="1"/>
</dbReference>
<keyword evidence="3" id="KW-0812">Transmembrane</keyword>
<evidence type="ECO:0000256" key="1">
    <source>
        <dbReference type="ARBA" id="ARBA00023098"/>
    </source>
</evidence>